<keyword evidence="3" id="KW-1185">Reference proteome</keyword>
<organism evidence="2 3">
    <name type="scientific">Hemibagrus guttatus</name>
    <dbReference type="NCBI Taxonomy" id="175788"/>
    <lineage>
        <taxon>Eukaryota</taxon>
        <taxon>Metazoa</taxon>
        <taxon>Chordata</taxon>
        <taxon>Craniata</taxon>
        <taxon>Vertebrata</taxon>
        <taxon>Euteleostomi</taxon>
        <taxon>Actinopterygii</taxon>
        <taxon>Neopterygii</taxon>
        <taxon>Teleostei</taxon>
        <taxon>Ostariophysi</taxon>
        <taxon>Siluriformes</taxon>
        <taxon>Bagridae</taxon>
        <taxon>Hemibagrus</taxon>
    </lineage>
</organism>
<evidence type="ECO:0000313" key="2">
    <source>
        <dbReference type="EMBL" id="KAK3523502.1"/>
    </source>
</evidence>
<comment type="caution">
    <text evidence="2">The sequence shown here is derived from an EMBL/GenBank/DDBJ whole genome shotgun (WGS) entry which is preliminary data.</text>
</comment>
<feature type="compositionally biased region" description="Low complexity" evidence="1">
    <location>
        <begin position="91"/>
        <end position="111"/>
    </location>
</feature>
<dbReference type="Proteomes" id="UP001274896">
    <property type="component" value="Unassembled WGS sequence"/>
</dbReference>
<feature type="compositionally biased region" description="Basic and acidic residues" evidence="1">
    <location>
        <begin position="287"/>
        <end position="304"/>
    </location>
</feature>
<proteinExistence type="predicted"/>
<accession>A0AAE0UVI8</accession>
<dbReference type="EMBL" id="JAUCMX010000014">
    <property type="protein sequence ID" value="KAK3523502.1"/>
    <property type="molecule type" value="Genomic_DNA"/>
</dbReference>
<protein>
    <submittedName>
        <fullName evidence="2">Uncharacterized protein</fullName>
    </submittedName>
</protein>
<sequence length="324" mass="35369">MSQGYGLAQEELMSPASVQYSLPSPLGPEPYWQEVSSLECAPIATTEEDTMMEMSDVQVWPAGISPSLVTVEDSSVEGSSRADDSEPNTLSLPCSSSLGRPSSGASGASGSIMELEEEEEEVDEEDMPHELDKERVHASGAIPKANHNGQAGGQQIYAQLREKTGLTRALEHNGDRLSTGAFQPFLQERTMEGVMEQSQARVSQEALLTPVRDTGQSELLRGRFMGTQPFEKGLGFSHQDAHKAQRDEPVDFTSERLSEEQFTDEHGNVVTKGQMFTAKPSFTQIHLGDKARREAHERRDDGKKMGGGHLQGCTGGRTTEMCNH</sequence>
<feature type="region of interest" description="Disordered" evidence="1">
    <location>
        <begin position="283"/>
        <end position="324"/>
    </location>
</feature>
<feature type="compositionally biased region" description="Gly residues" evidence="1">
    <location>
        <begin position="305"/>
        <end position="315"/>
    </location>
</feature>
<dbReference type="AlphaFoldDB" id="A0AAE0UVI8"/>
<gene>
    <name evidence="2" type="ORF">QTP70_001165</name>
</gene>
<feature type="compositionally biased region" description="Acidic residues" evidence="1">
    <location>
        <begin position="114"/>
        <end position="127"/>
    </location>
</feature>
<evidence type="ECO:0000313" key="3">
    <source>
        <dbReference type="Proteomes" id="UP001274896"/>
    </source>
</evidence>
<reference evidence="2" key="1">
    <citation type="submission" date="2023-06" db="EMBL/GenBank/DDBJ databases">
        <title>Male Hemibagrus guttatus genome.</title>
        <authorList>
            <person name="Bian C."/>
        </authorList>
    </citation>
    <scope>NUCLEOTIDE SEQUENCE</scope>
    <source>
        <strain evidence="2">Male_cb2023</strain>
        <tissue evidence="2">Muscle</tissue>
    </source>
</reference>
<feature type="region of interest" description="Disordered" evidence="1">
    <location>
        <begin position="71"/>
        <end position="130"/>
    </location>
</feature>
<name>A0AAE0UVI8_9TELE</name>
<evidence type="ECO:0000256" key="1">
    <source>
        <dbReference type="SAM" id="MobiDB-lite"/>
    </source>
</evidence>